<dbReference type="EMBL" id="JBHTEY010000004">
    <property type="protein sequence ID" value="MFC7615622.1"/>
    <property type="molecule type" value="Genomic_DNA"/>
</dbReference>
<gene>
    <name evidence="2" type="ORF">ACFQV2_21085</name>
</gene>
<accession>A0ABW2TP93</accession>
<feature type="compositionally biased region" description="Basic and acidic residues" evidence="1">
    <location>
        <begin position="1"/>
        <end position="10"/>
    </location>
</feature>
<reference evidence="3" key="1">
    <citation type="journal article" date="2019" name="Int. J. Syst. Evol. Microbiol.">
        <title>The Global Catalogue of Microorganisms (GCM) 10K type strain sequencing project: providing services to taxonomists for standard genome sequencing and annotation.</title>
        <authorList>
            <consortium name="The Broad Institute Genomics Platform"/>
            <consortium name="The Broad Institute Genome Sequencing Center for Infectious Disease"/>
            <person name="Wu L."/>
            <person name="Ma J."/>
        </authorList>
    </citation>
    <scope>NUCLEOTIDE SEQUENCE [LARGE SCALE GENOMIC DNA]</scope>
    <source>
        <strain evidence="3">JCM 17695</strain>
    </source>
</reference>
<organism evidence="2 3">
    <name type="scientific">Actinokineospora soli</name>
    <dbReference type="NCBI Taxonomy" id="1048753"/>
    <lineage>
        <taxon>Bacteria</taxon>
        <taxon>Bacillati</taxon>
        <taxon>Actinomycetota</taxon>
        <taxon>Actinomycetes</taxon>
        <taxon>Pseudonocardiales</taxon>
        <taxon>Pseudonocardiaceae</taxon>
        <taxon>Actinokineospora</taxon>
    </lineage>
</organism>
<name>A0ABW2TP93_9PSEU</name>
<proteinExistence type="predicted"/>
<evidence type="ECO:0000313" key="3">
    <source>
        <dbReference type="Proteomes" id="UP001596512"/>
    </source>
</evidence>
<evidence type="ECO:0000256" key="1">
    <source>
        <dbReference type="SAM" id="MobiDB-lite"/>
    </source>
</evidence>
<feature type="compositionally biased region" description="Basic and acidic residues" evidence="1">
    <location>
        <begin position="96"/>
        <end position="113"/>
    </location>
</feature>
<feature type="compositionally biased region" description="Basic and acidic residues" evidence="1">
    <location>
        <begin position="17"/>
        <end position="38"/>
    </location>
</feature>
<keyword evidence="3" id="KW-1185">Reference proteome</keyword>
<sequence>MHARDDEHGRLPQQLGEVEKGADRAGVERVDVVHHDQPRALPPRQRLADDATADPDDALGTGQRGDVVEDAGEPAAGLGADHHQTARAAPHQVLDLGEHVRGRHSAERNKTRE</sequence>
<comment type="caution">
    <text evidence="2">The sequence shown here is derived from an EMBL/GenBank/DDBJ whole genome shotgun (WGS) entry which is preliminary data.</text>
</comment>
<evidence type="ECO:0000313" key="2">
    <source>
        <dbReference type="EMBL" id="MFC7615622.1"/>
    </source>
</evidence>
<dbReference type="Proteomes" id="UP001596512">
    <property type="component" value="Unassembled WGS sequence"/>
</dbReference>
<protein>
    <submittedName>
        <fullName evidence="2">Uncharacterized protein</fullName>
    </submittedName>
</protein>
<feature type="region of interest" description="Disordered" evidence="1">
    <location>
        <begin position="1"/>
        <end position="113"/>
    </location>
</feature>